<dbReference type="Proteomes" id="UP000054321">
    <property type="component" value="Unassembled WGS sequence"/>
</dbReference>
<dbReference type="HOGENOM" id="CLU_090738_0_0_1"/>
<proteinExistence type="predicted"/>
<feature type="signal peptide" evidence="2">
    <location>
        <begin position="1"/>
        <end position="17"/>
    </location>
</feature>
<feature type="transmembrane region" description="Helical" evidence="1">
    <location>
        <begin position="33"/>
        <end position="58"/>
    </location>
</feature>
<evidence type="ECO:0000256" key="2">
    <source>
        <dbReference type="SAM" id="SignalP"/>
    </source>
</evidence>
<keyword evidence="1" id="KW-1133">Transmembrane helix</keyword>
<dbReference type="OrthoDB" id="5139341at2759"/>
<feature type="transmembrane region" description="Helical" evidence="1">
    <location>
        <begin position="120"/>
        <end position="138"/>
    </location>
</feature>
<reference evidence="4" key="2">
    <citation type="submission" date="2015-01" db="EMBL/GenBank/DDBJ databases">
        <title>Evolutionary Origins and Diversification of the Mycorrhizal Mutualists.</title>
        <authorList>
            <consortium name="DOE Joint Genome Institute"/>
            <consortium name="Mycorrhizal Genomics Consortium"/>
            <person name="Kohler A."/>
            <person name="Kuo A."/>
            <person name="Nagy L.G."/>
            <person name="Floudas D."/>
            <person name="Copeland A."/>
            <person name="Barry K.W."/>
            <person name="Cichocki N."/>
            <person name="Veneault-Fourrey C."/>
            <person name="LaButti K."/>
            <person name="Lindquist E.A."/>
            <person name="Lipzen A."/>
            <person name="Lundell T."/>
            <person name="Morin E."/>
            <person name="Murat C."/>
            <person name="Riley R."/>
            <person name="Ohm R."/>
            <person name="Sun H."/>
            <person name="Tunlid A."/>
            <person name="Henrissat B."/>
            <person name="Grigoriev I.V."/>
            <person name="Hibbett D.S."/>
            <person name="Martin F."/>
        </authorList>
    </citation>
    <scope>NUCLEOTIDE SEQUENCE [LARGE SCALE GENOMIC DNA]</scope>
    <source>
        <strain evidence="4">Zn</strain>
    </source>
</reference>
<keyword evidence="4" id="KW-1185">Reference proteome</keyword>
<gene>
    <name evidence="3" type="ORF">OIDMADRAFT_104970</name>
</gene>
<feature type="transmembrane region" description="Helical" evidence="1">
    <location>
        <begin position="182"/>
        <end position="203"/>
    </location>
</feature>
<evidence type="ECO:0000313" key="4">
    <source>
        <dbReference type="Proteomes" id="UP000054321"/>
    </source>
</evidence>
<protein>
    <submittedName>
        <fullName evidence="3">Uncharacterized protein</fullName>
    </submittedName>
</protein>
<name>A0A0C3H7J0_OIDMZ</name>
<keyword evidence="1" id="KW-0472">Membrane</keyword>
<feature type="transmembrane region" description="Helical" evidence="1">
    <location>
        <begin position="224"/>
        <end position="250"/>
    </location>
</feature>
<reference evidence="3 4" key="1">
    <citation type="submission" date="2014-04" db="EMBL/GenBank/DDBJ databases">
        <authorList>
            <consortium name="DOE Joint Genome Institute"/>
            <person name="Kuo A."/>
            <person name="Martino E."/>
            <person name="Perotto S."/>
            <person name="Kohler A."/>
            <person name="Nagy L.G."/>
            <person name="Floudas D."/>
            <person name="Copeland A."/>
            <person name="Barry K.W."/>
            <person name="Cichocki N."/>
            <person name="Veneault-Fourrey C."/>
            <person name="LaButti K."/>
            <person name="Lindquist E.A."/>
            <person name="Lipzen A."/>
            <person name="Lundell T."/>
            <person name="Morin E."/>
            <person name="Murat C."/>
            <person name="Sun H."/>
            <person name="Tunlid A."/>
            <person name="Henrissat B."/>
            <person name="Grigoriev I.V."/>
            <person name="Hibbett D.S."/>
            <person name="Martin F."/>
            <person name="Nordberg H.P."/>
            <person name="Cantor M.N."/>
            <person name="Hua S.X."/>
        </authorList>
    </citation>
    <scope>NUCLEOTIDE SEQUENCE [LARGE SCALE GENOMIC DNA]</scope>
    <source>
        <strain evidence="3 4">Zn</strain>
    </source>
</reference>
<feature type="chain" id="PRO_5002174728" evidence="2">
    <location>
        <begin position="18"/>
        <end position="273"/>
    </location>
</feature>
<dbReference type="EMBL" id="KN832879">
    <property type="protein sequence ID" value="KIM99214.1"/>
    <property type="molecule type" value="Genomic_DNA"/>
</dbReference>
<organism evidence="3 4">
    <name type="scientific">Oidiodendron maius (strain Zn)</name>
    <dbReference type="NCBI Taxonomy" id="913774"/>
    <lineage>
        <taxon>Eukaryota</taxon>
        <taxon>Fungi</taxon>
        <taxon>Dikarya</taxon>
        <taxon>Ascomycota</taxon>
        <taxon>Pezizomycotina</taxon>
        <taxon>Leotiomycetes</taxon>
        <taxon>Leotiomycetes incertae sedis</taxon>
        <taxon>Myxotrichaceae</taxon>
        <taxon>Oidiodendron</taxon>
    </lineage>
</organism>
<dbReference type="AlphaFoldDB" id="A0A0C3H7J0"/>
<evidence type="ECO:0000256" key="1">
    <source>
        <dbReference type="SAM" id="Phobius"/>
    </source>
</evidence>
<keyword evidence="2" id="KW-0732">Signal</keyword>
<feature type="transmembrane region" description="Helical" evidence="1">
    <location>
        <begin position="79"/>
        <end position="100"/>
    </location>
</feature>
<feature type="transmembrane region" description="Helical" evidence="1">
    <location>
        <begin position="150"/>
        <end position="170"/>
    </location>
</feature>
<accession>A0A0C3H7J0</accession>
<dbReference type="InParanoid" id="A0A0C3H7J0"/>
<sequence>MALLNLLSSILIGMTLASHIPQYHRLLTAGSSLGLSLPSVLMMTLVAQGQTATMYYLFKSASDMRYGVPIMTPPSQRDWLNLTQILTQWICSLFLFALIIYLPTSSSNPTPTILSKRVAVLLWILHIVLFTLSVPIGGRPQDIVFNIIRNINAAIINPLFTLIAAVSVFIQARAMPDQLMGWSQWTLGLQSLTYLILAISWPFRLILPPNMWQLGSKPALLLEWYPWVGWACVNNAILAIGQGMILFLSISRVADGNSSLADERRALLGSDEL</sequence>
<evidence type="ECO:0000313" key="3">
    <source>
        <dbReference type="EMBL" id="KIM99214.1"/>
    </source>
</evidence>
<keyword evidence="1" id="KW-0812">Transmembrane</keyword>